<gene>
    <name evidence="2" type="ORF">GCM10010406_42880</name>
</gene>
<sequence length="257" mass="27575">MAFSADELRVLRRALANALHITHVPQQLPVPVPLRSAPSRGAGPVPHPSGRDELQEYLRLAEAVDEAVHESTRMRGFLLDDLARYRDALPGAAAGYLQRLRDAIAGGYVPAPDDLAALRVLRALPCSPAEHARRGELLRRAYALAENDVRTRLAGDRPRQHAPVRPRTPALSELSGAVPAGAGRRRSKAFDLLVPVAADREPPHGPEAPDGPGPAPSPGPGGPSRRTPTPAEIWPPRRGPRPSRPEVPVPPEERATG</sequence>
<protein>
    <submittedName>
        <fullName evidence="2">Uncharacterized protein</fullName>
    </submittedName>
</protein>
<keyword evidence="3" id="KW-1185">Reference proteome</keyword>
<evidence type="ECO:0000313" key="3">
    <source>
        <dbReference type="Proteomes" id="UP001501358"/>
    </source>
</evidence>
<evidence type="ECO:0000256" key="1">
    <source>
        <dbReference type="SAM" id="MobiDB-lite"/>
    </source>
</evidence>
<feature type="compositionally biased region" description="Pro residues" evidence="1">
    <location>
        <begin position="205"/>
        <end position="221"/>
    </location>
</feature>
<evidence type="ECO:0000313" key="2">
    <source>
        <dbReference type="EMBL" id="GAA2501804.1"/>
    </source>
</evidence>
<name>A0ABP5ZNH6_9ACTN</name>
<dbReference type="Proteomes" id="UP001501358">
    <property type="component" value="Unassembled WGS sequence"/>
</dbReference>
<comment type="caution">
    <text evidence="2">The sequence shown here is derived from an EMBL/GenBank/DDBJ whole genome shotgun (WGS) entry which is preliminary data.</text>
</comment>
<accession>A0ABP5ZNH6</accession>
<proteinExistence type="predicted"/>
<dbReference type="EMBL" id="BAAATA010000030">
    <property type="protein sequence ID" value="GAA2501804.1"/>
    <property type="molecule type" value="Genomic_DNA"/>
</dbReference>
<organism evidence="2 3">
    <name type="scientific">Streptomyces thermolineatus</name>
    <dbReference type="NCBI Taxonomy" id="44033"/>
    <lineage>
        <taxon>Bacteria</taxon>
        <taxon>Bacillati</taxon>
        <taxon>Actinomycetota</taxon>
        <taxon>Actinomycetes</taxon>
        <taxon>Kitasatosporales</taxon>
        <taxon>Streptomycetaceae</taxon>
        <taxon>Streptomyces</taxon>
    </lineage>
</organism>
<reference evidence="3" key="1">
    <citation type="journal article" date="2019" name="Int. J. Syst. Evol. Microbiol.">
        <title>The Global Catalogue of Microorganisms (GCM) 10K type strain sequencing project: providing services to taxonomists for standard genome sequencing and annotation.</title>
        <authorList>
            <consortium name="The Broad Institute Genomics Platform"/>
            <consortium name="The Broad Institute Genome Sequencing Center for Infectious Disease"/>
            <person name="Wu L."/>
            <person name="Ma J."/>
        </authorList>
    </citation>
    <scope>NUCLEOTIDE SEQUENCE [LARGE SCALE GENOMIC DNA]</scope>
    <source>
        <strain evidence="3">JCM 6307</strain>
    </source>
</reference>
<feature type="region of interest" description="Disordered" evidence="1">
    <location>
        <begin position="198"/>
        <end position="257"/>
    </location>
</feature>
<feature type="region of interest" description="Disordered" evidence="1">
    <location>
        <begin position="152"/>
        <end position="186"/>
    </location>
</feature>